<reference evidence="20 21" key="1">
    <citation type="submission" date="2019-02" db="EMBL/GenBank/DDBJ databases">
        <title>Prokaryotic population dynamics and viral predation in marine succession experiment using metagenomics: the confinement effect.</title>
        <authorList>
            <person name="Haro-Moreno J.M."/>
            <person name="Rodriguez-Valera F."/>
            <person name="Lopez-Perez M."/>
        </authorList>
    </citation>
    <scope>NUCLEOTIDE SEQUENCE [LARGE SCALE GENOMIC DNA]</scope>
    <source>
        <strain evidence="20">MED-G166</strain>
    </source>
</reference>
<dbReference type="CDD" id="cd00834">
    <property type="entry name" value="KAS_I_II"/>
    <property type="match status" value="1"/>
</dbReference>
<evidence type="ECO:0000259" key="19">
    <source>
        <dbReference type="PROSITE" id="PS52004"/>
    </source>
</evidence>
<name>A0A520MTZ6_9GAMM</name>
<feature type="domain" description="Ketosynthase family 3 (KS3)" evidence="19">
    <location>
        <begin position="1"/>
        <end position="398"/>
    </location>
</feature>
<evidence type="ECO:0000256" key="13">
    <source>
        <dbReference type="ARBA" id="ARBA00039450"/>
    </source>
</evidence>
<comment type="catalytic activity">
    <reaction evidence="16">
        <text>(3Z)-decenoyl-[ACP] + malonyl-[ACP] + H(+) = 3-oxo-(5Z)-dodecenoyl-[ACP] + holo-[ACP] + CO2</text>
        <dbReference type="Rhea" id="RHEA:54940"/>
        <dbReference type="Rhea" id="RHEA-COMP:9623"/>
        <dbReference type="Rhea" id="RHEA-COMP:9685"/>
        <dbReference type="Rhea" id="RHEA-COMP:9927"/>
        <dbReference type="Rhea" id="RHEA-COMP:14042"/>
        <dbReference type="ChEBI" id="CHEBI:15378"/>
        <dbReference type="ChEBI" id="CHEBI:16526"/>
        <dbReference type="ChEBI" id="CHEBI:64479"/>
        <dbReference type="ChEBI" id="CHEBI:78449"/>
        <dbReference type="ChEBI" id="CHEBI:78798"/>
        <dbReference type="ChEBI" id="CHEBI:138410"/>
    </reaction>
    <physiologicalReaction direction="left-to-right" evidence="16">
        <dbReference type="Rhea" id="RHEA:54941"/>
    </physiologicalReaction>
</comment>
<comment type="catalytic activity">
    <reaction evidence="17">
        <text>a fatty acyl-[ACP] + malonyl-[ACP] + H(+) = a 3-oxoacyl-[ACP] + holo-[ACP] + CO2</text>
        <dbReference type="Rhea" id="RHEA:22836"/>
        <dbReference type="Rhea" id="RHEA-COMP:9623"/>
        <dbReference type="Rhea" id="RHEA-COMP:9685"/>
        <dbReference type="Rhea" id="RHEA-COMP:9916"/>
        <dbReference type="Rhea" id="RHEA-COMP:14125"/>
        <dbReference type="ChEBI" id="CHEBI:15378"/>
        <dbReference type="ChEBI" id="CHEBI:16526"/>
        <dbReference type="ChEBI" id="CHEBI:64479"/>
        <dbReference type="ChEBI" id="CHEBI:78449"/>
        <dbReference type="ChEBI" id="CHEBI:78776"/>
        <dbReference type="ChEBI" id="CHEBI:138651"/>
        <dbReference type="EC" id="2.3.1.41"/>
    </reaction>
    <physiologicalReaction direction="left-to-right" evidence="17">
        <dbReference type="Rhea" id="RHEA:22837"/>
    </physiologicalReaction>
</comment>
<dbReference type="InterPro" id="IPR014031">
    <property type="entry name" value="Ketoacyl_synth_C"/>
</dbReference>
<dbReference type="PANTHER" id="PTHR11712">
    <property type="entry name" value="POLYKETIDE SYNTHASE-RELATED"/>
    <property type="match status" value="1"/>
</dbReference>
<dbReference type="InterPro" id="IPR020841">
    <property type="entry name" value="PKS_Beta-ketoAc_synthase_dom"/>
</dbReference>
<organism evidence="20 21">
    <name type="scientific">SAR86 cluster bacterium</name>
    <dbReference type="NCBI Taxonomy" id="2030880"/>
    <lineage>
        <taxon>Bacteria</taxon>
        <taxon>Pseudomonadati</taxon>
        <taxon>Pseudomonadota</taxon>
        <taxon>Gammaproteobacteria</taxon>
        <taxon>SAR86 cluster</taxon>
    </lineage>
</organism>
<dbReference type="AlphaFoldDB" id="A0A520MTZ6"/>
<comment type="caution">
    <text evidence="20">The sequence shown here is derived from an EMBL/GenBank/DDBJ whole genome shotgun (WGS) entry which is preliminary data.</text>
</comment>
<sequence length="399" mass="42591">MNRVVITGLGVISCLGNDRSEVLSSLRASKSGLSINQDYVDNGMRCHVSGQVNADLTTIDRKMLRFMSETSAYAFLSTKEAIEDSGLSAEQISNNDVGVIVGSGTGSSRELKNVVDTAREKGIKRIGPYAVTRTMGNTTSAAISTFFQTKGVSFSIASACSTSLHCISYGYDLIKNGRQKIVIAGGAEDDHWTGAMMFDAMGALSTKSNENPTSSSKPYDLNRDGFIPSGGGGIVILEEYESAKERGAHIYGEVISCFETSDGHSLVSPSGEGASRCMQGLKHLHEVEYINTHGTGTPVGDITELNAIKEVFKDNVPPISSTKSLTGHALGAAGVHEVIYSILMMENEFLCGSHNIKDLDPAAQDFPILKENINKKIDCFLSNSFGFGGTNGSIIIRRA</sequence>
<evidence type="ECO:0000256" key="16">
    <source>
        <dbReference type="ARBA" id="ARBA00048121"/>
    </source>
</evidence>
<evidence type="ECO:0000256" key="12">
    <source>
        <dbReference type="ARBA" id="ARBA00023315"/>
    </source>
</evidence>
<dbReference type="Pfam" id="PF02801">
    <property type="entry name" value="Ketoacyl-synt_C"/>
    <property type="match status" value="1"/>
</dbReference>
<dbReference type="PROSITE" id="PS52004">
    <property type="entry name" value="KS3_2"/>
    <property type="match status" value="1"/>
</dbReference>
<comment type="subunit">
    <text evidence="4">Homodimer.</text>
</comment>
<keyword evidence="10" id="KW-0443">Lipid metabolism</keyword>
<evidence type="ECO:0000256" key="14">
    <source>
        <dbReference type="ARBA" id="ARBA00041620"/>
    </source>
</evidence>
<evidence type="ECO:0000256" key="5">
    <source>
        <dbReference type="ARBA" id="ARBA00013191"/>
    </source>
</evidence>
<evidence type="ECO:0000256" key="9">
    <source>
        <dbReference type="ARBA" id="ARBA00022832"/>
    </source>
</evidence>
<evidence type="ECO:0000256" key="8">
    <source>
        <dbReference type="ARBA" id="ARBA00022679"/>
    </source>
</evidence>
<dbReference type="EMBL" id="SHBL01000004">
    <property type="protein sequence ID" value="RZO24691.1"/>
    <property type="molecule type" value="Genomic_DNA"/>
</dbReference>
<dbReference type="EC" id="2.3.1.41" evidence="5"/>
<dbReference type="PROSITE" id="PS00606">
    <property type="entry name" value="KS3_1"/>
    <property type="match status" value="1"/>
</dbReference>
<evidence type="ECO:0000256" key="15">
    <source>
        <dbReference type="ARBA" id="ARBA00042143"/>
    </source>
</evidence>
<evidence type="ECO:0000256" key="10">
    <source>
        <dbReference type="ARBA" id="ARBA00023098"/>
    </source>
</evidence>
<evidence type="ECO:0000256" key="17">
    <source>
        <dbReference type="ARBA" id="ARBA00048506"/>
    </source>
</evidence>
<evidence type="ECO:0000256" key="4">
    <source>
        <dbReference type="ARBA" id="ARBA00011738"/>
    </source>
</evidence>
<evidence type="ECO:0000256" key="3">
    <source>
        <dbReference type="ARBA" id="ARBA00008467"/>
    </source>
</evidence>
<keyword evidence="12 20" id="KW-0012">Acyltransferase</keyword>
<dbReference type="InterPro" id="IPR018201">
    <property type="entry name" value="Ketoacyl_synth_AS"/>
</dbReference>
<dbReference type="UniPathway" id="UPA00094"/>
<dbReference type="InterPro" id="IPR016039">
    <property type="entry name" value="Thiolase-like"/>
</dbReference>
<comment type="similarity">
    <text evidence="3 18">Belongs to the thiolase-like superfamily. Beta-ketoacyl-ACP synthases family.</text>
</comment>
<evidence type="ECO:0000256" key="2">
    <source>
        <dbReference type="ARBA" id="ARBA00005194"/>
    </source>
</evidence>
<keyword evidence="6" id="KW-0963">Cytoplasm</keyword>
<gene>
    <name evidence="20" type="ORF">EVA99_00970</name>
</gene>
<dbReference type="Proteomes" id="UP000320146">
    <property type="component" value="Unassembled WGS sequence"/>
</dbReference>
<keyword evidence="8 18" id="KW-0808">Transferase</keyword>
<dbReference type="InterPro" id="IPR000794">
    <property type="entry name" value="Beta-ketoacyl_synthase"/>
</dbReference>
<evidence type="ECO:0000256" key="7">
    <source>
        <dbReference type="ARBA" id="ARBA00022516"/>
    </source>
</evidence>
<dbReference type="GO" id="GO:0005829">
    <property type="term" value="C:cytosol"/>
    <property type="evidence" value="ECO:0007669"/>
    <property type="project" value="TreeGrafter"/>
</dbReference>
<evidence type="ECO:0000256" key="1">
    <source>
        <dbReference type="ARBA" id="ARBA00004496"/>
    </source>
</evidence>
<keyword evidence="7" id="KW-0444">Lipid biosynthesis</keyword>
<dbReference type="GO" id="GO:0004315">
    <property type="term" value="F:3-oxoacyl-[acyl-carrier-protein] synthase activity"/>
    <property type="evidence" value="ECO:0007669"/>
    <property type="project" value="UniProtKB-EC"/>
</dbReference>
<evidence type="ECO:0000313" key="21">
    <source>
        <dbReference type="Proteomes" id="UP000320146"/>
    </source>
</evidence>
<dbReference type="Pfam" id="PF00109">
    <property type="entry name" value="ketoacyl-synt"/>
    <property type="match status" value="1"/>
</dbReference>
<dbReference type="GO" id="GO:0006633">
    <property type="term" value="P:fatty acid biosynthetic process"/>
    <property type="evidence" value="ECO:0007669"/>
    <property type="project" value="UniProtKB-UniPathway"/>
</dbReference>
<accession>A0A520MTZ6</accession>
<comment type="subcellular location">
    <subcellularLocation>
        <location evidence="1">Cytoplasm</location>
    </subcellularLocation>
</comment>
<evidence type="ECO:0000256" key="11">
    <source>
        <dbReference type="ARBA" id="ARBA00023160"/>
    </source>
</evidence>
<dbReference type="InterPro" id="IPR014030">
    <property type="entry name" value="Ketoacyl_synth_N"/>
</dbReference>
<dbReference type="SUPFAM" id="SSF53901">
    <property type="entry name" value="Thiolase-like"/>
    <property type="match status" value="2"/>
</dbReference>
<comment type="pathway">
    <text evidence="2">Lipid metabolism; fatty acid biosynthesis.</text>
</comment>
<dbReference type="PANTHER" id="PTHR11712:SF306">
    <property type="entry name" value="3-OXOACYL-[ACYL-CARRIER-PROTEIN] SYNTHASE 1"/>
    <property type="match status" value="1"/>
</dbReference>
<keyword evidence="11" id="KW-0275">Fatty acid biosynthesis</keyword>
<dbReference type="SMART" id="SM00825">
    <property type="entry name" value="PKS_KS"/>
    <property type="match status" value="1"/>
</dbReference>
<protein>
    <recommendedName>
        <fullName evidence="13">3-oxoacyl-[acyl-carrier-protein] synthase 1</fullName>
        <ecNumber evidence="5">2.3.1.41</ecNumber>
    </recommendedName>
    <alternativeName>
        <fullName evidence="14">3-oxoacyl-[acyl-carrier-protein] synthase I</fullName>
    </alternativeName>
    <alternativeName>
        <fullName evidence="15">Beta-ketoacyl-ACP synthase I</fullName>
    </alternativeName>
</protein>
<evidence type="ECO:0000256" key="18">
    <source>
        <dbReference type="RuleBase" id="RU003694"/>
    </source>
</evidence>
<dbReference type="Gene3D" id="3.40.47.10">
    <property type="match status" value="2"/>
</dbReference>
<proteinExistence type="inferred from homology"/>
<keyword evidence="9" id="KW-0276">Fatty acid metabolism</keyword>
<evidence type="ECO:0000313" key="20">
    <source>
        <dbReference type="EMBL" id="RZO24691.1"/>
    </source>
</evidence>
<evidence type="ECO:0000256" key="6">
    <source>
        <dbReference type="ARBA" id="ARBA00022490"/>
    </source>
</evidence>